<organism evidence="1 2">
    <name type="scientific">Pseudomonas saudiphocaensis</name>
    <dbReference type="NCBI Taxonomy" id="1499686"/>
    <lineage>
        <taxon>Bacteria</taxon>
        <taxon>Pseudomonadati</taxon>
        <taxon>Pseudomonadota</taxon>
        <taxon>Gammaproteobacteria</taxon>
        <taxon>Pseudomonadales</taxon>
        <taxon>Pseudomonadaceae</taxon>
        <taxon>Pseudomonas</taxon>
    </lineage>
</organism>
<protein>
    <submittedName>
        <fullName evidence="1">Uncharacterized protein</fullName>
    </submittedName>
</protein>
<dbReference type="STRING" id="1499686.BN1079_00372"/>
<dbReference type="RefSeq" id="WP_037021898.1">
    <property type="nucleotide sequence ID" value="NZ_CCSF01000001.1"/>
</dbReference>
<evidence type="ECO:0000313" key="2">
    <source>
        <dbReference type="Proteomes" id="UP000053902"/>
    </source>
</evidence>
<evidence type="ECO:0000313" key="1">
    <source>
        <dbReference type="EMBL" id="CDZ93092.1"/>
    </source>
</evidence>
<dbReference type="OrthoDB" id="6988848at2"/>
<accession>A0A078LRU6</accession>
<gene>
    <name evidence="1" type="ORF">BN1079_00372</name>
</gene>
<reference evidence="1 2" key="1">
    <citation type="submission" date="2014-07" db="EMBL/GenBank/DDBJ databases">
        <authorList>
            <person name="Urmite Genomes Urmite Genomes"/>
        </authorList>
    </citation>
    <scope>NUCLEOTIDE SEQUENCE [LARGE SCALE GENOMIC DNA]</scope>
    <source>
        <strain evidence="1 2">20_BN</strain>
    </source>
</reference>
<dbReference type="Proteomes" id="UP000053902">
    <property type="component" value="Unassembled WGS sequence"/>
</dbReference>
<keyword evidence="2" id="KW-1185">Reference proteome</keyword>
<sequence>MNDEEPRQLPTAFFVEALTLAATVLGGAKDGKELLDSLGSRIDPAKPLRYAVQTCELRDGHILIRVQIRNSGEHGVHVQSLATEETLKTGILEVRDVTGRDAEVGFKMSADSDTTLLSDRLFLAPRVARLLEIRLQAFDERRLRSTPHGKLIVGYVVSGVARSNLRDELEFAFPTRTSLLS</sequence>
<dbReference type="EMBL" id="CCSF01000001">
    <property type="protein sequence ID" value="CDZ93092.1"/>
    <property type="molecule type" value="Genomic_DNA"/>
</dbReference>
<dbReference type="HOGENOM" id="CLU_1487876_0_0_6"/>
<name>A0A078LRU6_9PSED</name>
<proteinExistence type="predicted"/>
<dbReference type="AlphaFoldDB" id="A0A078LRU6"/>